<evidence type="ECO:0000313" key="2">
    <source>
        <dbReference type="Proteomes" id="UP000283210"/>
    </source>
</evidence>
<proteinExistence type="predicted"/>
<reference evidence="1 2" key="1">
    <citation type="submission" date="2018-11" db="EMBL/GenBank/DDBJ databases">
        <authorList>
            <person name="Lopez-Roques C."/>
            <person name="Donnadieu C."/>
            <person name="Bouchez O."/>
            <person name="Klopp C."/>
            <person name="Cabau C."/>
            <person name="Zahm M."/>
        </authorList>
    </citation>
    <scope>NUCLEOTIDE SEQUENCE [LARGE SCALE GENOMIC DNA]</scope>
    <source>
        <strain evidence="1">RS831</strain>
        <tissue evidence="1">Whole body</tissue>
    </source>
</reference>
<protein>
    <submittedName>
        <fullName evidence="1">Uncharacterized protein</fullName>
    </submittedName>
</protein>
<keyword evidence="2" id="KW-1185">Reference proteome</keyword>
<evidence type="ECO:0000313" key="1">
    <source>
        <dbReference type="EMBL" id="RVE75908.1"/>
    </source>
</evidence>
<sequence length="110" mass="12841">MAESRRVPLTTLSCGRPSFSDVLVPSGGMQENRTTDTRTVRLDLKLFQPDEQKFPEFNYRQLLDDKTKKPENHQLNGFEQKEKRKMKLLPLQESLRKNMVACIKKIAFKT</sequence>
<dbReference type="Proteomes" id="UP000283210">
    <property type="component" value="Chromosome 1"/>
</dbReference>
<gene>
    <name evidence="1" type="ORF">OJAV_G00003440</name>
</gene>
<organism evidence="1 2">
    <name type="scientific">Oryzias javanicus</name>
    <name type="common">Javanese ricefish</name>
    <name type="synonym">Aplocheilus javanicus</name>
    <dbReference type="NCBI Taxonomy" id="123683"/>
    <lineage>
        <taxon>Eukaryota</taxon>
        <taxon>Metazoa</taxon>
        <taxon>Chordata</taxon>
        <taxon>Craniata</taxon>
        <taxon>Vertebrata</taxon>
        <taxon>Euteleostomi</taxon>
        <taxon>Actinopterygii</taxon>
        <taxon>Neopterygii</taxon>
        <taxon>Teleostei</taxon>
        <taxon>Neoteleostei</taxon>
        <taxon>Acanthomorphata</taxon>
        <taxon>Ovalentaria</taxon>
        <taxon>Atherinomorphae</taxon>
        <taxon>Beloniformes</taxon>
        <taxon>Adrianichthyidae</taxon>
        <taxon>Oryziinae</taxon>
        <taxon>Oryzias</taxon>
    </lineage>
</organism>
<reference evidence="1 2" key="2">
    <citation type="submission" date="2019-01" db="EMBL/GenBank/DDBJ databases">
        <title>A chromosome length genome reference of the Java medaka (oryzias javanicus).</title>
        <authorList>
            <person name="Herpin A."/>
            <person name="Takehana Y."/>
            <person name="Naruse K."/>
            <person name="Ansai S."/>
            <person name="Kawaguchi M."/>
        </authorList>
    </citation>
    <scope>NUCLEOTIDE SEQUENCE [LARGE SCALE GENOMIC DNA]</scope>
    <source>
        <strain evidence="1">RS831</strain>
        <tissue evidence="1">Whole body</tissue>
    </source>
</reference>
<dbReference type="EMBL" id="CM012437">
    <property type="protein sequence ID" value="RVE75908.1"/>
    <property type="molecule type" value="Genomic_DNA"/>
</dbReference>
<name>A0A3S2Q1D4_ORYJA</name>
<accession>A0A3S2Q1D4</accession>
<dbReference type="AlphaFoldDB" id="A0A3S2Q1D4"/>